<comment type="caution">
    <text evidence="1">The sequence shown here is derived from an EMBL/GenBank/DDBJ whole genome shotgun (WGS) entry which is preliminary data.</text>
</comment>
<protein>
    <submittedName>
        <fullName evidence="1">Uncharacterized protein</fullName>
    </submittedName>
</protein>
<dbReference type="EMBL" id="MGGL01000009">
    <property type="protein sequence ID" value="OGM26807.1"/>
    <property type="molecule type" value="Genomic_DNA"/>
</dbReference>
<evidence type="ECO:0000313" key="2">
    <source>
        <dbReference type="Proteomes" id="UP000179221"/>
    </source>
</evidence>
<sequence>MTETNENDNKRLSLREQLSNPIIYRNAASWLRAQSDKDVNIDPAKLHNTTLTALAIGMWTTAGLMAVHKTETGSDSDPKVLIDGGLTALQASGILILGMEQQPEKVKLSTAVLPLLAKSLDRIAERLESRKTS</sequence>
<accession>A0A1F7YHL0</accession>
<name>A0A1F7YHL0_9BACT</name>
<dbReference type="Proteomes" id="UP000179221">
    <property type="component" value="Unassembled WGS sequence"/>
</dbReference>
<evidence type="ECO:0000313" key="1">
    <source>
        <dbReference type="EMBL" id="OGM26807.1"/>
    </source>
</evidence>
<reference evidence="1 2" key="1">
    <citation type="journal article" date="2016" name="Nat. Commun.">
        <title>Thousands of microbial genomes shed light on interconnected biogeochemical processes in an aquifer system.</title>
        <authorList>
            <person name="Anantharaman K."/>
            <person name="Brown C.T."/>
            <person name="Hug L.A."/>
            <person name="Sharon I."/>
            <person name="Castelle C.J."/>
            <person name="Probst A.J."/>
            <person name="Thomas B.C."/>
            <person name="Singh A."/>
            <person name="Wilkins M.J."/>
            <person name="Karaoz U."/>
            <person name="Brodie E.L."/>
            <person name="Williams K.H."/>
            <person name="Hubbard S.S."/>
            <person name="Banfield J.F."/>
        </authorList>
    </citation>
    <scope>NUCLEOTIDE SEQUENCE [LARGE SCALE GENOMIC DNA]</scope>
</reference>
<gene>
    <name evidence="1" type="ORF">A2628_04615</name>
</gene>
<proteinExistence type="predicted"/>
<dbReference type="AlphaFoldDB" id="A0A1F7YHL0"/>
<organism evidence="1 2">
    <name type="scientific">Candidatus Woesebacteria bacterium RIFCSPHIGHO2_01_FULL_40_22</name>
    <dbReference type="NCBI Taxonomy" id="1802499"/>
    <lineage>
        <taxon>Bacteria</taxon>
        <taxon>Candidatus Woeseibacteriota</taxon>
    </lineage>
</organism>